<dbReference type="Pfam" id="PF01580">
    <property type="entry name" value="FtsK_SpoIIIE"/>
    <property type="match status" value="1"/>
</dbReference>
<feature type="transmembrane region" description="Helical" evidence="15">
    <location>
        <begin position="115"/>
        <end position="134"/>
    </location>
</feature>
<comment type="similarity">
    <text evidence="2">Belongs to the FtsK/SpoIIIE/SftA family.</text>
</comment>
<evidence type="ECO:0000256" key="10">
    <source>
        <dbReference type="ARBA" id="ARBA00023125"/>
    </source>
</evidence>
<dbReference type="InterPro" id="IPR027417">
    <property type="entry name" value="P-loop_NTPase"/>
</dbReference>
<keyword evidence="11 15" id="KW-0472">Membrane</keyword>
<evidence type="ECO:0000256" key="13">
    <source>
        <dbReference type="PROSITE-ProRule" id="PRU00289"/>
    </source>
</evidence>
<evidence type="ECO:0000256" key="6">
    <source>
        <dbReference type="ARBA" id="ARBA00022741"/>
    </source>
</evidence>
<dbReference type="InterPro" id="IPR002543">
    <property type="entry name" value="FtsK_dom"/>
</dbReference>
<dbReference type="KEGG" id="chih:GWR21_11065"/>
<feature type="compositionally biased region" description="Low complexity" evidence="14">
    <location>
        <begin position="247"/>
        <end position="260"/>
    </location>
</feature>
<keyword evidence="8 13" id="KW-0067">ATP-binding</keyword>
<dbReference type="GO" id="GO:0005524">
    <property type="term" value="F:ATP binding"/>
    <property type="evidence" value="ECO:0007669"/>
    <property type="project" value="UniProtKB-UniRule"/>
</dbReference>
<evidence type="ECO:0000256" key="9">
    <source>
        <dbReference type="ARBA" id="ARBA00022989"/>
    </source>
</evidence>
<dbReference type="InterPro" id="IPR050206">
    <property type="entry name" value="FtsK/SpoIIIE/SftA"/>
</dbReference>
<evidence type="ECO:0000256" key="4">
    <source>
        <dbReference type="ARBA" id="ARBA00022618"/>
    </source>
</evidence>
<evidence type="ECO:0000313" key="17">
    <source>
        <dbReference type="EMBL" id="QHS60118.1"/>
    </source>
</evidence>
<dbReference type="PROSITE" id="PS50901">
    <property type="entry name" value="FTSK"/>
    <property type="match status" value="1"/>
</dbReference>
<keyword evidence="10" id="KW-0238">DNA-binding</keyword>
<evidence type="ECO:0000256" key="12">
    <source>
        <dbReference type="ARBA" id="ARBA00023306"/>
    </source>
</evidence>
<dbReference type="Gene3D" id="1.10.10.10">
    <property type="entry name" value="Winged helix-like DNA-binding domain superfamily/Winged helix DNA-binding domain"/>
    <property type="match status" value="1"/>
</dbReference>
<feature type="domain" description="FtsK" evidence="16">
    <location>
        <begin position="531"/>
        <end position="735"/>
    </location>
</feature>
<keyword evidence="12" id="KW-0131">Cell cycle</keyword>
<dbReference type="InterPro" id="IPR025199">
    <property type="entry name" value="FtsK_4TM"/>
</dbReference>
<dbReference type="Pfam" id="PF13491">
    <property type="entry name" value="FtsK_4TM"/>
    <property type="match status" value="1"/>
</dbReference>
<dbReference type="Pfam" id="PF17854">
    <property type="entry name" value="FtsK_alpha"/>
    <property type="match status" value="1"/>
</dbReference>
<organism evidence="17 18">
    <name type="scientific">Chitinophaga agri</name>
    <dbReference type="NCBI Taxonomy" id="2703787"/>
    <lineage>
        <taxon>Bacteria</taxon>
        <taxon>Pseudomonadati</taxon>
        <taxon>Bacteroidota</taxon>
        <taxon>Chitinophagia</taxon>
        <taxon>Chitinophagales</taxon>
        <taxon>Chitinophagaceae</taxon>
        <taxon>Chitinophaga</taxon>
    </lineage>
</organism>
<feature type="compositionally biased region" description="Basic and acidic residues" evidence="14">
    <location>
        <begin position="1"/>
        <end position="18"/>
    </location>
</feature>
<keyword evidence="3" id="KW-1003">Cell membrane</keyword>
<dbReference type="InterPro" id="IPR036390">
    <property type="entry name" value="WH_DNA-bd_sf"/>
</dbReference>
<keyword evidence="4" id="KW-0132">Cell division</keyword>
<dbReference type="SMART" id="SM00843">
    <property type="entry name" value="Ftsk_gamma"/>
    <property type="match status" value="1"/>
</dbReference>
<dbReference type="GO" id="GO:0007059">
    <property type="term" value="P:chromosome segregation"/>
    <property type="evidence" value="ECO:0007669"/>
    <property type="project" value="UniProtKB-KW"/>
</dbReference>
<dbReference type="RefSeq" id="WP_162331811.1">
    <property type="nucleotide sequence ID" value="NZ_CP048113.1"/>
</dbReference>
<keyword evidence="6 13" id="KW-0547">Nucleotide-binding</keyword>
<feature type="compositionally biased region" description="Basic and acidic residues" evidence="14">
    <location>
        <begin position="262"/>
        <end position="274"/>
    </location>
</feature>
<evidence type="ECO:0000256" key="3">
    <source>
        <dbReference type="ARBA" id="ARBA00022475"/>
    </source>
</evidence>
<dbReference type="InterPro" id="IPR041027">
    <property type="entry name" value="FtsK_alpha"/>
</dbReference>
<feature type="transmembrane region" description="Helical" evidence="15">
    <location>
        <begin position="146"/>
        <end position="164"/>
    </location>
</feature>
<dbReference type="SUPFAM" id="SSF52540">
    <property type="entry name" value="P-loop containing nucleoside triphosphate hydrolases"/>
    <property type="match status" value="1"/>
</dbReference>
<dbReference type="Gene3D" id="3.40.50.300">
    <property type="entry name" value="P-loop containing nucleotide triphosphate hydrolases"/>
    <property type="match status" value="1"/>
</dbReference>
<dbReference type="GO" id="GO:0051301">
    <property type="term" value="P:cell division"/>
    <property type="evidence" value="ECO:0007669"/>
    <property type="project" value="UniProtKB-KW"/>
</dbReference>
<evidence type="ECO:0000259" key="16">
    <source>
        <dbReference type="PROSITE" id="PS50901"/>
    </source>
</evidence>
<dbReference type="Proteomes" id="UP000476411">
    <property type="component" value="Chromosome"/>
</dbReference>
<keyword evidence="5 15" id="KW-0812">Transmembrane</keyword>
<reference evidence="17 18" key="1">
    <citation type="submission" date="2020-01" db="EMBL/GenBank/DDBJ databases">
        <title>Complete genome sequence of Chitinophaga sp. H33E-04 isolated from quinoa roots.</title>
        <authorList>
            <person name="Weon H.-Y."/>
            <person name="Lee S.A."/>
        </authorList>
    </citation>
    <scope>NUCLEOTIDE SEQUENCE [LARGE SCALE GENOMIC DNA]</scope>
    <source>
        <strain evidence="17 18">H33E-04</strain>
    </source>
</reference>
<evidence type="ECO:0000313" key="18">
    <source>
        <dbReference type="Proteomes" id="UP000476411"/>
    </source>
</evidence>
<keyword evidence="9 15" id="KW-1133">Transmembrane helix</keyword>
<gene>
    <name evidence="17" type="ORF">GWR21_11065</name>
</gene>
<evidence type="ECO:0000256" key="11">
    <source>
        <dbReference type="ARBA" id="ARBA00023136"/>
    </source>
</evidence>
<protein>
    <submittedName>
        <fullName evidence="17">DNA translocase FtsK</fullName>
    </submittedName>
</protein>
<sequence length="884" mass="98839">MSKNKLKTEKPESKKPRGNDPNVLKQEKEAEVKVKELVKDERTHKVLGVICLLLALYCFIAFTSYLFTWEEDQDKVFRYSASILLMDMDSVKVENLLGRLGAFVSHWFFYKGFGIASYLFCYLFFILGVNFVVGRRVFRMWRSIKYVLFGLLFISATAAFVSSFSDFPWGGAMGDAINHWMIGFLGRAGTALLLLVAGLSWLIWKYNFDFKWLEQQFKATPKPVVDAPFTPEPAVIAVTPMGNKPHAAANPANAANAANADTGRDKDPRKRNALKDNGVSVIPPPAEEDELPEMQLIEREDASITLIPPANTAVPVEAMEEEIDEEQEEDAGPLLYIEETVEQTAARNKKKPSTEDVAWEIKPSVEEVEDEQEEEPVRQPLQLDPYEPTLDLRDYKYPTLELLDNHSTEKIVQDAGELDRNKDQIINTLKNYDIAIQKISATVGPTVTLYEIVPAAGVRISRIKNLEDDIALSLSALGIRIIAPIPGKGTIGIEVPNVKKSIVSLRNLLASEKFQQSSMELPIAIGKKIDNENFIADLAKMPHLLMAGATGQGKSVGINTLLVSLLYKKHPSQLKFVLVDPKKVELSLYKLIEKHFLAKLPGEEDAIITDTKKVIHTLNALCIEMDLRYDLLKEAGTRNIKEYNNKFVQRRLNPQRGHRYLPFVVLVVDEFADLIMTAGKEVEMPIARLAQLARAVGIHLIIATQRPSVNIITGTIKANFPARIAFKVSSKIDSRTILDTGGAEQLIGQGDMLVSFNGELVRLQCAFVDTPEVEKVAEFIGEQRSYPEAYLLPEYVDDKDMEGKEISLQDRDPLFEEAARVIVQNQQGSTSLLQRRMKLGYNRAGRLMDQLEAAGIVGPNLGSKAREVNVKTEADLEEILNDIG</sequence>
<accession>A0A6B9ZCQ9</accession>
<name>A0A6B9ZCQ9_9BACT</name>
<feature type="region of interest" description="Disordered" evidence="14">
    <location>
        <begin position="246"/>
        <end position="286"/>
    </location>
</feature>
<dbReference type="AlphaFoldDB" id="A0A6B9ZCQ9"/>
<feature type="region of interest" description="Disordered" evidence="14">
    <location>
        <begin position="1"/>
        <end position="25"/>
    </location>
</feature>
<dbReference type="Pfam" id="PF09397">
    <property type="entry name" value="FtsK_gamma"/>
    <property type="match status" value="1"/>
</dbReference>
<evidence type="ECO:0000256" key="5">
    <source>
        <dbReference type="ARBA" id="ARBA00022692"/>
    </source>
</evidence>
<evidence type="ECO:0000256" key="7">
    <source>
        <dbReference type="ARBA" id="ARBA00022829"/>
    </source>
</evidence>
<keyword evidence="18" id="KW-1185">Reference proteome</keyword>
<comment type="subcellular location">
    <subcellularLocation>
        <location evidence="1">Cell membrane</location>
        <topology evidence="1">Multi-pass membrane protein</topology>
    </subcellularLocation>
</comment>
<dbReference type="Gene3D" id="3.30.980.40">
    <property type="match status" value="1"/>
</dbReference>
<feature type="transmembrane region" description="Helical" evidence="15">
    <location>
        <begin position="46"/>
        <end position="67"/>
    </location>
</feature>
<evidence type="ECO:0000256" key="2">
    <source>
        <dbReference type="ARBA" id="ARBA00006474"/>
    </source>
</evidence>
<keyword evidence="7" id="KW-0159">Chromosome partition</keyword>
<dbReference type="EMBL" id="CP048113">
    <property type="protein sequence ID" value="QHS60118.1"/>
    <property type="molecule type" value="Genomic_DNA"/>
</dbReference>
<evidence type="ECO:0000256" key="1">
    <source>
        <dbReference type="ARBA" id="ARBA00004651"/>
    </source>
</evidence>
<dbReference type="SUPFAM" id="SSF46785">
    <property type="entry name" value="Winged helix' DNA-binding domain"/>
    <property type="match status" value="1"/>
</dbReference>
<evidence type="ECO:0000256" key="14">
    <source>
        <dbReference type="SAM" id="MobiDB-lite"/>
    </source>
</evidence>
<feature type="transmembrane region" description="Helical" evidence="15">
    <location>
        <begin position="184"/>
        <end position="204"/>
    </location>
</feature>
<dbReference type="InterPro" id="IPR018541">
    <property type="entry name" value="Ftsk_gamma"/>
</dbReference>
<feature type="binding site" evidence="13">
    <location>
        <begin position="548"/>
        <end position="555"/>
    </location>
    <ligand>
        <name>ATP</name>
        <dbReference type="ChEBI" id="CHEBI:30616"/>
    </ligand>
</feature>
<dbReference type="InterPro" id="IPR036388">
    <property type="entry name" value="WH-like_DNA-bd_sf"/>
</dbReference>
<dbReference type="PANTHER" id="PTHR22683:SF41">
    <property type="entry name" value="DNA TRANSLOCASE FTSK"/>
    <property type="match status" value="1"/>
</dbReference>
<evidence type="ECO:0000256" key="15">
    <source>
        <dbReference type="SAM" id="Phobius"/>
    </source>
</evidence>
<dbReference type="GO" id="GO:0003677">
    <property type="term" value="F:DNA binding"/>
    <property type="evidence" value="ECO:0007669"/>
    <property type="project" value="UniProtKB-KW"/>
</dbReference>
<dbReference type="PANTHER" id="PTHR22683">
    <property type="entry name" value="SPORULATION PROTEIN RELATED"/>
    <property type="match status" value="1"/>
</dbReference>
<dbReference type="GO" id="GO:0005886">
    <property type="term" value="C:plasma membrane"/>
    <property type="evidence" value="ECO:0007669"/>
    <property type="project" value="UniProtKB-SubCell"/>
</dbReference>
<proteinExistence type="inferred from homology"/>
<evidence type="ECO:0000256" key="8">
    <source>
        <dbReference type="ARBA" id="ARBA00022840"/>
    </source>
</evidence>